<gene>
    <name evidence="5" type="ORF">J2Z28_005633</name>
</gene>
<evidence type="ECO:0000256" key="2">
    <source>
        <dbReference type="ARBA" id="ARBA00023098"/>
    </source>
</evidence>
<dbReference type="Pfam" id="PF01734">
    <property type="entry name" value="Patatin"/>
    <property type="match status" value="1"/>
</dbReference>
<feature type="short sequence motif" description="GXGXXG" evidence="3">
    <location>
        <begin position="26"/>
        <end position="31"/>
    </location>
</feature>
<feature type="active site" description="Nucleophile" evidence="3">
    <location>
        <position position="59"/>
    </location>
</feature>
<feature type="short sequence motif" description="GXSXG" evidence="3">
    <location>
        <begin position="57"/>
        <end position="61"/>
    </location>
</feature>
<feature type="domain" description="PNPLA" evidence="4">
    <location>
        <begin position="22"/>
        <end position="210"/>
    </location>
</feature>
<proteinExistence type="inferred from homology"/>
<evidence type="ECO:0000259" key="4">
    <source>
        <dbReference type="PROSITE" id="PS51635"/>
    </source>
</evidence>
<evidence type="ECO:0000313" key="6">
    <source>
        <dbReference type="Proteomes" id="UP000810207"/>
    </source>
</evidence>
<keyword evidence="3" id="KW-0442">Lipid degradation</keyword>
<sequence length="342" mass="38160">MTSLINARKGVGDLLDSKYKILSIDGGGIKGLYSAVILERFEQRYGPIHEHFNLICGTSTGGIIALALAAGIPASDIVKFYTDKGPDIFPYKNRFVRKFHSLKSVLFLSKYTSDELKSAISEVFQEKRVGDCLTHVLIPAVNITTGKPYVFKSDYIPKYTRDSERLLSEIALATSAAPTYFPIVQLDTKEGGQQFVDGGLFANNPSLYGVQEFLANKVHIGCDDYRLLSISSLHEGTTVPITKKLRRPFWGWKDELISLMIDSQSVATHFHVKYLIDSCGGEYVRIPSAQLTKQEQKKIELDMAHPSSIQILLDKGKDMSAEWINKSEVMQFFDKTSKEATA</sequence>
<dbReference type="EMBL" id="JAGIKV010000030">
    <property type="protein sequence ID" value="MBP2248939.1"/>
    <property type="molecule type" value="Genomic_DNA"/>
</dbReference>
<protein>
    <recommendedName>
        <fullName evidence="4">PNPLA domain-containing protein</fullName>
    </recommendedName>
</protein>
<organism evidence="5 6">
    <name type="scientific">Paenibacillus xylanexedens</name>
    <dbReference type="NCBI Taxonomy" id="528191"/>
    <lineage>
        <taxon>Bacteria</taxon>
        <taxon>Bacillati</taxon>
        <taxon>Bacillota</taxon>
        <taxon>Bacilli</taxon>
        <taxon>Bacillales</taxon>
        <taxon>Paenibacillaceae</taxon>
        <taxon>Paenibacillus</taxon>
    </lineage>
</organism>
<dbReference type="InterPro" id="IPR016035">
    <property type="entry name" value="Acyl_Trfase/lysoPLipase"/>
</dbReference>
<feature type="active site" description="Proton acceptor" evidence="3">
    <location>
        <position position="197"/>
    </location>
</feature>
<accession>A0ABS4S2Z9</accession>
<dbReference type="PANTHER" id="PTHR32176">
    <property type="entry name" value="XYLOSE ISOMERASE"/>
    <property type="match status" value="1"/>
</dbReference>
<comment type="caution">
    <text evidence="5">The sequence shown here is derived from an EMBL/GenBank/DDBJ whole genome shotgun (WGS) entry which is preliminary data.</text>
</comment>
<name>A0ABS4S2Z9_PAEXY</name>
<keyword evidence="6" id="KW-1185">Reference proteome</keyword>
<dbReference type="InterPro" id="IPR002641">
    <property type="entry name" value="PNPLA_dom"/>
</dbReference>
<dbReference type="PANTHER" id="PTHR32176:SF92">
    <property type="entry name" value="XYLOSE ISOMERASE"/>
    <property type="match status" value="1"/>
</dbReference>
<dbReference type="Proteomes" id="UP000810207">
    <property type="component" value="Unassembled WGS sequence"/>
</dbReference>
<comment type="similarity">
    <text evidence="1">Belongs to the patatin family.</text>
</comment>
<dbReference type="NCBIfam" id="NF041079">
    <property type="entry name" value="CBASS_lipase"/>
    <property type="match status" value="1"/>
</dbReference>
<dbReference type="CDD" id="cd07199">
    <property type="entry name" value="Pat17_PNPLA8_PNPLA9_like"/>
    <property type="match status" value="1"/>
</dbReference>
<evidence type="ECO:0000313" key="5">
    <source>
        <dbReference type="EMBL" id="MBP2248939.1"/>
    </source>
</evidence>
<keyword evidence="3" id="KW-0378">Hydrolase</keyword>
<reference evidence="5 6" key="1">
    <citation type="submission" date="2021-03" db="EMBL/GenBank/DDBJ databases">
        <title>Genomic Encyclopedia of Type Strains, Phase IV (KMG-IV): sequencing the most valuable type-strain genomes for metagenomic binning, comparative biology and taxonomic classification.</title>
        <authorList>
            <person name="Goeker M."/>
        </authorList>
    </citation>
    <scope>NUCLEOTIDE SEQUENCE [LARGE SCALE GENOMIC DNA]</scope>
    <source>
        <strain evidence="5 6">DSM 21292</strain>
    </source>
</reference>
<dbReference type="SUPFAM" id="SSF52151">
    <property type="entry name" value="FabD/lysophospholipase-like"/>
    <property type="match status" value="1"/>
</dbReference>
<keyword evidence="2 3" id="KW-0443">Lipid metabolism</keyword>
<evidence type="ECO:0000256" key="3">
    <source>
        <dbReference type="PROSITE-ProRule" id="PRU01161"/>
    </source>
</evidence>
<evidence type="ECO:0000256" key="1">
    <source>
        <dbReference type="ARBA" id="ARBA00010240"/>
    </source>
</evidence>
<dbReference type="Gene3D" id="3.40.1090.10">
    <property type="entry name" value="Cytosolic phospholipase A2 catalytic domain"/>
    <property type="match status" value="1"/>
</dbReference>
<dbReference type="PROSITE" id="PS51635">
    <property type="entry name" value="PNPLA"/>
    <property type="match status" value="1"/>
</dbReference>
<feature type="short sequence motif" description="DGA/G" evidence="3">
    <location>
        <begin position="197"/>
        <end position="199"/>
    </location>
</feature>